<dbReference type="RefSeq" id="WP_338002975.1">
    <property type="nucleotide sequence ID" value="NZ_JAOPKA010000003.1"/>
</dbReference>
<dbReference type="Proteomes" id="UP001321018">
    <property type="component" value="Unassembled WGS sequence"/>
</dbReference>
<dbReference type="EMBL" id="JAOPKA010000003">
    <property type="protein sequence ID" value="MCU4741145.1"/>
    <property type="molecule type" value="Genomic_DNA"/>
</dbReference>
<evidence type="ECO:0000256" key="1">
    <source>
        <dbReference type="SAM" id="MobiDB-lite"/>
    </source>
</evidence>
<comment type="caution">
    <text evidence="3">The sequence shown here is derived from an EMBL/GenBank/DDBJ whole genome shotgun (WGS) entry which is preliminary data.</text>
</comment>
<organism evidence="3 4">
    <name type="scientific">Natronoglomus mannanivorans</name>
    <dbReference type="NCBI Taxonomy" id="2979990"/>
    <lineage>
        <taxon>Archaea</taxon>
        <taxon>Methanobacteriati</taxon>
        <taxon>Methanobacteriota</taxon>
        <taxon>Stenosarchaea group</taxon>
        <taxon>Halobacteria</taxon>
        <taxon>Halobacteriales</taxon>
        <taxon>Natrialbaceae</taxon>
        <taxon>Natronoglomus</taxon>
    </lineage>
</organism>
<dbReference type="AlphaFoldDB" id="A0AAP2YYI1"/>
<proteinExistence type="predicted"/>
<evidence type="ECO:0000313" key="3">
    <source>
        <dbReference type="EMBL" id="MCU4741145.1"/>
    </source>
</evidence>
<evidence type="ECO:0000313" key="4">
    <source>
        <dbReference type="Proteomes" id="UP001321018"/>
    </source>
</evidence>
<feature type="compositionally biased region" description="Basic and acidic residues" evidence="1">
    <location>
        <begin position="550"/>
        <end position="577"/>
    </location>
</feature>
<dbReference type="Pfam" id="PF25227">
    <property type="entry name" value="DUF7845"/>
    <property type="match status" value="1"/>
</dbReference>
<name>A0AAP2YYI1_9EURY</name>
<sequence length="587" mass="67900">MSARKFLRFQCHEFDAHFHYVRDGLTPYYALTSTRKDHDWSLGKPETTIEFDGTEWAVALDYDEQPILPWSDPSYKLETAHLYRLYFVAKDETYDGERADSSKRVRGGTITIRPRWPDMKKEDDETGEISAVNGYMDLGFPYLDAQVQASNIDFEKYPSLVAEVANAFGVPRRYFSDPHETSNIGDAAVYVRVRRDTSGPIYAPDGPLARIHSLLEADRSGYRKHVSDNRDRPGDYVTTVVDDGRAGKVIRGHRIAKEGKHYYMRNPDTYDHTEFGYHPKLEVGYQTKQTEETIYWERDDELDRRDLRRELEELLVNLLKWSGLDVTGGEQYFEDAYFDPDDRERRSLKLVDCPLPEIESEQEAAIMRLWGDMNPSDEALVDRLLSDGGETSPQDVADETGYCYDTILRAVDRLEEFVEHTYGSLAIKSDFAAQQMLKRVRAAEEQFRRSIGSTAMQLADDAQGIENDALDRFVRNYDVGIDRSRDDCRMLLKPRVTATDRDHAKEIARDAWTAVTERFGTHTGIHIRLALPDGSMIRWRDLEVGFTRDTSTHPHQPDLEASREWREQMDQERENLPRRMKRRSSIG</sequence>
<feature type="domain" description="DUF7845" evidence="2">
    <location>
        <begin position="7"/>
        <end position="341"/>
    </location>
</feature>
<gene>
    <name evidence="3" type="ORF">OB960_07005</name>
</gene>
<accession>A0AAP2YYI1</accession>
<feature type="compositionally biased region" description="Basic residues" evidence="1">
    <location>
        <begin position="578"/>
        <end position="587"/>
    </location>
</feature>
<dbReference type="InterPro" id="IPR057167">
    <property type="entry name" value="DUF7845"/>
</dbReference>
<protein>
    <recommendedName>
        <fullName evidence="2">DUF7845 domain-containing protein</fullName>
    </recommendedName>
</protein>
<evidence type="ECO:0000259" key="2">
    <source>
        <dbReference type="Pfam" id="PF25227"/>
    </source>
</evidence>
<feature type="region of interest" description="Disordered" evidence="1">
    <location>
        <begin position="548"/>
        <end position="587"/>
    </location>
</feature>
<reference evidence="3" key="1">
    <citation type="submission" date="2022-09" db="EMBL/GenBank/DDBJ databases">
        <title>Enrichment on poylsaccharides allowed isolation of novel metabolic and taxonomic groups of Haloarchaea.</title>
        <authorList>
            <person name="Sorokin D.Y."/>
            <person name="Elcheninov A.G."/>
            <person name="Khizhniak T.V."/>
            <person name="Kolganova T.V."/>
            <person name="Kublanov I.V."/>
        </authorList>
    </citation>
    <scope>NUCLEOTIDE SEQUENCE</scope>
    <source>
        <strain evidence="3">AArc-xg1-1</strain>
    </source>
</reference>